<name>A0A9X7GBZ9_BACTU</name>
<evidence type="ECO:0008006" key="3">
    <source>
        <dbReference type="Google" id="ProtNLM"/>
    </source>
</evidence>
<evidence type="ECO:0000313" key="1">
    <source>
        <dbReference type="EMBL" id="PFV27701.1"/>
    </source>
</evidence>
<accession>A0A9X7GBZ9</accession>
<dbReference type="EMBL" id="NVDU01000055">
    <property type="protein sequence ID" value="PFV27701.1"/>
    <property type="molecule type" value="Genomic_DNA"/>
</dbReference>
<comment type="caution">
    <text evidence="1">The sequence shown here is derived from an EMBL/GenBank/DDBJ whole genome shotgun (WGS) entry which is preliminary data.</text>
</comment>
<dbReference type="AlphaFoldDB" id="A0A9X7GBZ9"/>
<protein>
    <recommendedName>
        <fullName evidence="3">SUKH-4 immunity family protein</fullName>
    </recommendedName>
</protein>
<reference evidence="1 2" key="1">
    <citation type="submission" date="2017-09" db="EMBL/GenBank/DDBJ databases">
        <title>Large-scale bioinformatics analysis of Bacillus genomes uncovers conserved roles of natural products in bacterial physiology.</title>
        <authorList>
            <consortium name="Agbiome Team Llc"/>
            <person name="Bleich R.M."/>
            <person name="Grubbs K.J."/>
            <person name="Santa Maria K.C."/>
            <person name="Allen S.E."/>
            <person name="Farag S."/>
            <person name="Shank E.A."/>
            <person name="Bowers A."/>
        </authorList>
    </citation>
    <scope>NUCLEOTIDE SEQUENCE [LARGE SCALE GENOMIC DNA]</scope>
    <source>
        <strain evidence="1 2">AFS060060</strain>
    </source>
</reference>
<dbReference type="RefSeq" id="WP_098685994.1">
    <property type="nucleotide sequence ID" value="NZ_NVDU01000055.1"/>
</dbReference>
<proteinExistence type="predicted"/>
<gene>
    <name evidence="1" type="ORF">COK99_23230</name>
</gene>
<dbReference type="Proteomes" id="UP000223366">
    <property type="component" value="Unassembled WGS sequence"/>
</dbReference>
<sequence>MALEIAKLNLPIDSKDFILNHQIKENEFECLNVNFYTYSNGFLLDVVEWTKQNDLSLSILDKEYTEKFLASLERFKLYLVIGSNMDSGNLITIYQPTGEIYELEHEITERVEKYFINSSIEKMYCCFNYFKNCWIQLLEKEHHKGRDLINTFHELKNKLVEFDNNILINDDNYNRQFWNSLYQGNLNFLLERSNGK</sequence>
<evidence type="ECO:0000313" key="2">
    <source>
        <dbReference type="Proteomes" id="UP000223366"/>
    </source>
</evidence>
<organism evidence="1 2">
    <name type="scientific">Bacillus thuringiensis</name>
    <dbReference type="NCBI Taxonomy" id="1428"/>
    <lineage>
        <taxon>Bacteria</taxon>
        <taxon>Bacillati</taxon>
        <taxon>Bacillota</taxon>
        <taxon>Bacilli</taxon>
        <taxon>Bacillales</taxon>
        <taxon>Bacillaceae</taxon>
        <taxon>Bacillus</taxon>
        <taxon>Bacillus cereus group</taxon>
    </lineage>
</organism>